<dbReference type="Proteomes" id="UP000294692">
    <property type="component" value="Unassembled WGS sequence"/>
</dbReference>
<dbReference type="Pfam" id="PF00857">
    <property type="entry name" value="Isochorismatase"/>
    <property type="match status" value="1"/>
</dbReference>
<organism evidence="3 4">
    <name type="scientific">Paracandidimonas soli</name>
    <dbReference type="NCBI Taxonomy" id="1917182"/>
    <lineage>
        <taxon>Bacteria</taxon>
        <taxon>Pseudomonadati</taxon>
        <taxon>Pseudomonadota</taxon>
        <taxon>Betaproteobacteria</taxon>
        <taxon>Burkholderiales</taxon>
        <taxon>Alcaligenaceae</taxon>
        <taxon>Paracandidimonas</taxon>
    </lineage>
</organism>
<evidence type="ECO:0000259" key="2">
    <source>
        <dbReference type="Pfam" id="PF00857"/>
    </source>
</evidence>
<dbReference type="EMBL" id="SMBX01000001">
    <property type="protein sequence ID" value="TCV02574.1"/>
    <property type="molecule type" value="Genomic_DNA"/>
</dbReference>
<dbReference type="InterPro" id="IPR050272">
    <property type="entry name" value="Isochorismatase-like_hydrls"/>
</dbReference>
<gene>
    <name evidence="3" type="ORF">EV686_10128</name>
</gene>
<dbReference type="AlphaFoldDB" id="A0A4R3VFS0"/>
<keyword evidence="4" id="KW-1185">Reference proteome</keyword>
<dbReference type="SUPFAM" id="SSF52499">
    <property type="entry name" value="Isochorismatase-like hydrolases"/>
    <property type="match status" value="1"/>
</dbReference>
<dbReference type="OrthoDB" id="5360912at2"/>
<dbReference type="PANTHER" id="PTHR43540">
    <property type="entry name" value="PEROXYUREIDOACRYLATE/UREIDOACRYLATE AMIDOHYDROLASE-RELATED"/>
    <property type="match status" value="1"/>
</dbReference>
<keyword evidence="1" id="KW-0378">Hydrolase</keyword>
<reference evidence="3 4" key="1">
    <citation type="submission" date="2019-03" db="EMBL/GenBank/DDBJ databases">
        <title>Genomic Encyclopedia of Type Strains, Phase IV (KMG-IV): sequencing the most valuable type-strain genomes for metagenomic binning, comparative biology and taxonomic classification.</title>
        <authorList>
            <person name="Goeker M."/>
        </authorList>
    </citation>
    <scope>NUCLEOTIDE SEQUENCE [LARGE SCALE GENOMIC DNA]</scope>
    <source>
        <strain evidence="3 4">DSM 100048</strain>
    </source>
</reference>
<evidence type="ECO:0000256" key="1">
    <source>
        <dbReference type="ARBA" id="ARBA00022801"/>
    </source>
</evidence>
<comment type="caution">
    <text evidence="3">The sequence shown here is derived from an EMBL/GenBank/DDBJ whole genome shotgun (WGS) entry which is preliminary data.</text>
</comment>
<dbReference type="RefSeq" id="WP_132472249.1">
    <property type="nucleotide sequence ID" value="NZ_JBEBWM010000086.1"/>
</dbReference>
<protein>
    <submittedName>
        <fullName evidence="3">Nicotinamidase-related amidase</fullName>
    </submittedName>
</protein>
<dbReference type="Gene3D" id="3.40.50.850">
    <property type="entry name" value="Isochorismatase-like"/>
    <property type="match status" value="1"/>
</dbReference>
<name>A0A4R3VFS0_9BURK</name>
<sequence>MAKWDAVLSDRDREVFAASGFGKRGGYGKRPVVIVVDVNINFIGDKPEPILDSIKRWRHSCGQEGWDAVQCTKTLLDAARGKGIPVIYSTGQKPRHDGFDAGRWADKNARSDEEVANDQSNGNRIPDMIAPQPCDIVIEKLKPSAFFGTALAGFLVDLKADSVIVCGTTTSGCVRATVVDAFSYNFRVSVVEDCSFDRGQASHLVSLFDMNEKYADVVDLRDALAYIDGLPDDLFADSRLFPGSGRQGG</sequence>
<dbReference type="InterPro" id="IPR036380">
    <property type="entry name" value="Isochorismatase-like_sf"/>
</dbReference>
<feature type="domain" description="Isochorismatase-like" evidence="2">
    <location>
        <begin position="33"/>
        <end position="221"/>
    </location>
</feature>
<dbReference type="InterPro" id="IPR000868">
    <property type="entry name" value="Isochorismatase-like_dom"/>
</dbReference>
<evidence type="ECO:0000313" key="4">
    <source>
        <dbReference type="Proteomes" id="UP000294692"/>
    </source>
</evidence>
<evidence type="ECO:0000313" key="3">
    <source>
        <dbReference type="EMBL" id="TCV02574.1"/>
    </source>
</evidence>
<accession>A0A4R3VFS0</accession>
<proteinExistence type="predicted"/>
<dbReference type="GO" id="GO:0016787">
    <property type="term" value="F:hydrolase activity"/>
    <property type="evidence" value="ECO:0007669"/>
    <property type="project" value="UniProtKB-KW"/>
</dbReference>
<dbReference type="PANTHER" id="PTHR43540:SF1">
    <property type="entry name" value="ISOCHORISMATASE HYDROLASE"/>
    <property type="match status" value="1"/>
</dbReference>